<feature type="transmembrane region" description="Helical" evidence="1">
    <location>
        <begin position="193"/>
        <end position="215"/>
    </location>
</feature>
<feature type="transmembrane region" description="Helical" evidence="1">
    <location>
        <begin position="54"/>
        <end position="75"/>
    </location>
</feature>
<evidence type="ECO:0000256" key="1">
    <source>
        <dbReference type="SAM" id="Phobius"/>
    </source>
</evidence>
<feature type="transmembrane region" description="Helical" evidence="1">
    <location>
        <begin position="87"/>
        <end position="104"/>
    </location>
</feature>
<keyword evidence="1" id="KW-0472">Membrane</keyword>
<reference evidence="2 3" key="1">
    <citation type="submission" date="2023-09" db="EMBL/GenBank/DDBJ databases">
        <authorList>
            <person name="Rey-Velasco X."/>
        </authorList>
    </citation>
    <scope>NUCLEOTIDE SEQUENCE [LARGE SCALE GENOMIC DNA]</scope>
    <source>
        <strain evidence="2 3">F297</strain>
    </source>
</reference>
<feature type="transmembrane region" description="Helical" evidence="1">
    <location>
        <begin position="164"/>
        <end position="187"/>
    </location>
</feature>
<evidence type="ECO:0000313" key="2">
    <source>
        <dbReference type="EMBL" id="MDT0651310.1"/>
    </source>
</evidence>
<feature type="transmembrane region" description="Helical" evidence="1">
    <location>
        <begin position="124"/>
        <end position="143"/>
    </location>
</feature>
<accession>A0ABU3CZJ3</accession>
<organism evidence="2 3">
    <name type="scientific">Autumnicola edwardsiae</name>
    <dbReference type="NCBI Taxonomy" id="3075594"/>
    <lineage>
        <taxon>Bacteria</taxon>
        <taxon>Pseudomonadati</taxon>
        <taxon>Bacteroidota</taxon>
        <taxon>Flavobacteriia</taxon>
        <taxon>Flavobacteriales</taxon>
        <taxon>Flavobacteriaceae</taxon>
        <taxon>Autumnicola</taxon>
    </lineage>
</organism>
<name>A0ABU3CZJ3_9FLAO</name>
<gene>
    <name evidence="2" type="ORF">RM529_14235</name>
</gene>
<dbReference type="RefSeq" id="WP_311485434.1">
    <property type="nucleotide sequence ID" value="NZ_JAVRHP010000099.1"/>
</dbReference>
<evidence type="ECO:0000313" key="3">
    <source>
        <dbReference type="Proteomes" id="UP001248819"/>
    </source>
</evidence>
<dbReference type="Proteomes" id="UP001248819">
    <property type="component" value="Unassembled WGS sequence"/>
</dbReference>
<comment type="caution">
    <text evidence="2">The sequence shown here is derived from an EMBL/GenBank/DDBJ whole genome shotgun (WGS) entry which is preliminary data.</text>
</comment>
<keyword evidence="3" id="KW-1185">Reference proteome</keyword>
<protein>
    <submittedName>
        <fullName evidence="2">Uncharacterized protein</fullName>
    </submittedName>
</protein>
<dbReference type="EMBL" id="JAVRHP010000099">
    <property type="protein sequence ID" value="MDT0651310.1"/>
    <property type="molecule type" value="Genomic_DNA"/>
</dbReference>
<keyword evidence="1" id="KW-0812">Transmembrane</keyword>
<keyword evidence="1" id="KW-1133">Transmembrane helix</keyword>
<proteinExistence type="predicted"/>
<sequence>MSENSNKIHIDTDRILKGFTEDQEIDNENYLINYHSLITENIRLNNRKITRNSFWMITLLTIYFLVFLEGAEVLNIESVGGIKDPKILLNFLPVIFSFLYLQNITLWNNNINLIPLFEKVSRKMFSLGACTDTVNIIKPFSLLHHILNYQYENKKVNKILKIPVGIAFYAILFLPIVLDIFFLVLIYNNNNMGVIPAVCFLIVTLLTITTIVQALNSHKG</sequence>